<evidence type="ECO:0000256" key="1">
    <source>
        <dbReference type="ARBA" id="ARBA00004651"/>
    </source>
</evidence>
<feature type="transmembrane region" description="Helical" evidence="6">
    <location>
        <begin position="245"/>
        <end position="264"/>
    </location>
</feature>
<feature type="transmembrane region" description="Helical" evidence="6">
    <location>
        <begin position="46"/>
        <end position="69"/>
    </location>
</feature>
<feature type="transmembrane region" description="Helical" evidence="6">
    <location>
        <begin position="320"/>
        <end position="339"/>
    </location>
</feature>
<gene>
    <name evidence="7" type="ORF">ELLFYP34_00669</name>
</gene>
<feature type="transmembrane region" description="Helical" evidence="6">
    <location>
        <begin position="81"/>
        <end position="100"/>
    </location>
</feature>
<feature type="transmembrane region" description="Helical" evidence="6">
    <location>
        <begin position="144"/>
        <end position="164"/>
    </location>
</feature>
<keyword evidence="3 6" id="KW-0812">Transmembrane</keyword>
<accession>A0A6N3GSY8</accession>
<evidence type="ECO:0000313" key="7">
    <source>
        <dbReference type="EMBL" id="VYU67063.1"/>
    </source>
</evidence>
<feature type="transmembrane region" description="Helical" evidence="6">
    <location>
        <begin position="112"/>
        <end position="132"/>
    </location>
</feature>
<evidence type="ECO:0000256" key="5">
    <source>
        <dbReference type="ARBA" id="ARBA00023136"/>
    </source>
</evidence>
<dbReference type="PANTHER" id="PTHR30250">
    <property type="entry name" value="PST FAMILY PREDICTED COLANIC ACID TRANSPORTER"/>
    <property type="match status" value="1"/>
</dbReference>
<feature type="transmembrane region" description="Helical" evidence="6">
    <location>
        <begin position="170"/>
        <end position="194"/>
    </location>
</feature>
<protein>
    <submittedName>
        <fullName evidence="7">Polysaccharide biosynthesis protein</fullName>
    </submittedName>
</protein>
<feature type="transmembrane region" description="Helical" evidence="6">
    <location>
        <begin position="375"/>
        <end position="395"/>
    </location>
</feature>
<keyword evidence="2" id="KW-1003">Cell membrane</keyword>
<evidence type="ECO:0000256" key="6">
    <source>
        <dbReference type="SAM" id="Phobius"/>
    </source>
</evidence>
<dbReference type="InterPro" id="IPR050833">
    <property type="entry name" value="Poly_Biosynth_Transport"/>
</dbReference>
<keyword evidence="5 6" id="KW-0472">Membrane</keyword>
<dbReference type="InterPro" id="IPR002797">
    <property type="entry name" value="Polysacc_synth"/>
</dbReference>
<feature type="transmembrane region" description="Helical" evidence="6">
    <location>
        <begin position="285"/>
        <end position="308"/>
    </location>
</feature>
<keyword evidence="4 6" id="KW-1133">Transmembrane helix</keyword>
<evidence type="ECO:0000256" key="3">
    <source>
        <dbReference type="ARBA" id="ARBA00022692"/>
    </source>
</evidence>
<dbReference type="AlphaFoldDB" id="A0A6N3GSY8"/>
<feature type="transmembrane region" description="Helical" evidence="6">
    <location>
        <begin position="439"/>
        <end position="455"/>
    </location>
</feature>
<reference evidence="7" key="1">
    <citation type="submission" date="2019-11" db="EMBL/GenBank/DDBJ databases">
        <authorList>
            <person name="Feng L."/>
        </authorList>
    </citation>
    <scope>NUCLEOTIDE SEQUENCE</scope>
    <source>
        <strain evidence="7">ElimosumLFYP34</strain>
    </source>
</reference>
<evidence type="ECO:0000256" key="2">
    <source>
        <dbReference type="ARBA" id="ARBA00022475"/>
    </source>
</evidence>
<dbReference type="GO" id="GO:0005886">
    <property type="term" value="C:plasma membrane"/>
    <property type="evidence" value="ECO:0007669"/>
    <property type="project" value="UniProtKB-SubCell"/>
</dbReference>
<feature type="transmembrane region" description="Helical" evidence="6">
    <location>
        <begin position="416"/>
        <end position="433"/>
    </location>
</feature>
<feature type="transmembrane region" description="Helical" evidence="6">
    <location>
        <begin position="351"/>
        <end position="369"/>
    </location>
</feature>
<name>A0A6N3GSY8_EUBLI</name>
<dbReference type="Pfam" id="PF01943">
    <property type="entry name" value="Polysacc_synt"/>
    <property type="match status" value="1"/>
</dbReference>
<feature type="transmembrane region" description="Helical" evidence="6">
    <location>
        <begin position="215"/>
        <end position="233"/>
    </location>
</feature>
<evidence type="ECO:0000256" key="4">
    <source>
        <dbReference type="ARBA" id="ARBA00022989"/>
    </source>
</evidence>
<organism evidence="7">
    <name type="scientific">Eubacterium limosum</name>
    <dbReference type="NCBI Taxonomy" id="1736"/>
    <lineage>
        <taxon>Bacteria</taxon>
        <taxon>Bacillati</taxon>
        <taxon>Bacillota</taxon>
        <taxon>Clostridia</taxon>
        <taxon>Eubacteriales</taxon>
        <taxon>Eubacteriaceae</taxon>
        <taxon>Eubacterium</taxon>
    </lineage>
</organism>
<dbReference type="EMBL" id="CACRTR010000023">
    <property type="protein sequence ID" value="VYU67063.1"/>
    <property type="molecule type" value="Genomic_DNA"/>
</dbReference>
<comment type="subcellular location">
    <subcellularLocation>
        <location evidence="1">Cell membrane</location>
        <topology evidence="1">Multi-pass membrane protein</topology>
    </subcellularLocation>
</comment>
<sequence length="475" mass="54620">MPVQIKASFFFLMCSFLQKGVAIITTPIFTRILTTTEYGQFSVFNSWMQIITPIVSLNLYSGVYSQGVVKFDQDRNKYSSSLQGLSLILISFWTIIYLLFHDFWNSIFSLTMVQMLSMFVMIWVGGSFNFWSMDQRVDFKYKKLVTLTLLISVVQPVVGILLVLNSEDKVTARILGMAVVQLIFYVGTFALQIIKGKTFFSKKYWKYALKFNLPLLPHYLSLTVLSSSDRIMISNMVGDDKAGIYNLAYSISLIMTMFNTALLQTIEPWIYRKLKANKIKDIARIAYPAFSLVASVNIILIIFAPEIISLFAPAEYAEAIWVIPSVALSVYFMFLYTFFATFEFYYEKTNYVAVATVGGAILNIILNYICIRQFGYVAAGYTTLFSYILFAILHYCFMRKICKEYLNDVRPYNLKLILAISIASLVIGFLFMMTYKVLITRYCLIAVLVILGFLMRNKILNMIKLFVNIKKQKRD</sequence>
<dbReference type="PANTHER" id="PTHR30250:SF11">
    <property type="entry name" value="O-ANTIGEN TRANSPORTER-RELATED"/>
    <property type="match status" value="1"/>
</dbReference>
<proteinExistence type="predicted"/>